<name>A0A1A8QRM7_9TELE</name>
<reference evidence="1" key="2">
    <citation type="submission" date="2016-06" db="EMBL/GenBank/DDBJ databases">
        <title>The genome of a short-lived fish provides insights into sex chromosome evolution and the genetic control of aging.</title>
        <authorList>
            <person name="Reichwald K."/>
            <person name="Felder M."/>
            <person name="Petzold A."/>
            <person name="Koch P."/>
            <person name="Groth M."/>
            <person name="Platzer M."/>
        </authorList>
    </citation>
    <scope>NUCLEOTIDE SEQUENCE</scope>
    <source>
        <tissue evidence="1">Brain</tissue>
    </source>
</reference>
<accession>A0A1A8QRM7</accession>
<dbReference type="AlphaFoldDB" id="A0A1A8QRM7"/>
<dbReference type="EMBL" id="HAEG01013997">
    <property type="protein sequence ID" value="SBR96430.1"/>
    <property type="molecule type" value="Transcribed_RNA"/>
</dbReference>
<protein>
    <submittedName>
        <fullName evidence="1">Uncharacterized protein</fullName>
    </submittedName>
</protein>
<sequence length="58" mass="6541">RNRKPLRPLCKRHDEAEVGSHFWLPSAMCLNPWAGCLRTGPYLSTVQLGRLEASGSEF</sequence>
<reference evidence="1" key="1">
    <citation type="submission" date="2016-05" db="EMBL/GenBank/DDBJ databases">
        <authorList>
            <person name="Lavstsen T."/>
            <person name="Jespersen J.S."/>
        </authorList>
    </citation>
    <scope>NUCLEOTIDE SEQUENCE</scope>
    <source>
        <tissue evidence="1">Brain</tissue>
    </source>
</reference>
<proteinExistence type="predicted"/>
<organism evidence="1">
    <name type="scientific">Nothobranchius pienaari</name>
    <dbReference type="NCBI Taxonomy" id="704102"/>
    <lineage>
        <taxon>Eukaryota</taxon>
        <taxon>Metazoa</taxon>
        <taxon>Chordata</taxon>
        <taxon>Craniata</taxon>
        <taxon>Vertebrata</taxon>
        <taxon>Euteleostomi</taxon>
        <taxon>Actinopterygii</taxon>
        <taxon>Neopterygii</taxon>
        <taxon>Teleostei</taxon>
        <taxon>Neoteleostei</taxon>
        <taxon>Acanthomorphata</taxon>
        <taxon>Ovalentaria</taxon>
        <taxon>Atherinomorphae</taxon>
        <taxon>Cyprinodontiformes</taxon>
        <taxon>Nothobranchiidae</taxon>
        <taxon>Nothobranchius</taxon>
    </lineage>
</organism>
<feature type="non-terminal residue" evidence="1">
    <location>
        <position position="1"/>
    </location>
</feature>
<evidence type="ECO:0000313" key="1">
    <source>
        <dbReference type="EMBL" id="SBR96430.1"/>
    </source>
</evidence>
<gene>
    <name evidence="1" type="primary">Nfu_g_1_005380</name>
</gene>
<feature type="non-terminal residue" evidence="1">
    <location>
        <position position="58"/>
    </location>
</feature>